<reference evidence="1" key="1">
    <citation type="submission" date="2025-08" db="UniProtKB">
        <authorList>
            <consortium name="Ensembl"/>
        </authorList>
    </citation>
    <scope>IDENTIFICATION</scope>
</reference>
<name>A0A8D0GUV0_SPHPU</name>
<reference evidence="1" key="2">
    <citation type="submission" date="2025-09" db="UniProtKB">
        <authorList>
            <consortium name="Ensembl"/>
        </authorList>
    </citation>
    <scope>IDENTIFICATION</scope>
</reference>
<evidence type="ECO:0000313" key="1">
    <source>
        <dbReference type="Ensembl" id="ENSSPUP00000011165.1"/>
    </source>
</evidence>
<dbReference type="AlphaFoldDB" id="A0A8D0GUV0"/>
<keyword evidence="2" id="KW-1185">Reference proteome</keyword>
<proteinExistence type="predicted"/>
<organism evidence="1 2">
    <name type="scientific">Sphenodon punctatus</name>
    <name type="common">Tuatara</name>
    <name type="synonym">Hatteria punctata</name>
    <dbReference type="NCBI Taxonomy" id="8508"/>
    <lineage>
        <taxon>Eukaryota</taxon>
        <taxon>Metazoa</taxon>
        <taxon>Chordata</taxon>
        <taxon>Craniata</taxon>
        <taxon>Vertebrata</taxon>
        <taxon>Euteleostomi</taxon>
        <taxon>Lepidosauria</taxon>
        <taxon>Sphenodontia</taxon>
        <taxon>Sphenodontidae</taxon>
        <taxon>Sphenodon</taxon>
    </lineage>
</organism>
<dbReference type="Ensembl" id="ENSSPUT00000011901.1">
    <property type="protein sequence ID" value="ENSSPUP00000011165.1"/>
    <property type="gene ID" value="ENSSPUG00000008579.1"/>
</dbReference>
<dbReference type="Proteomes" id="UP000694392">
    <property type="component" value="Unplaced"/>
</dbReference>
<sequence>MYKPLLPYLKILQEKVPSFELQHEHRHREQNKERCLQGGRLLYNLCYLGQANVGKYGGKEMLDHGISMVLEQHLSQQVSCLGRLCRTLFLSVGHFENWHKVSDVGWSCGEWTLRDV</sequence>
<protein>
    <submittedName>
        <fullName evidence="1">Uncharacterized protein</fullName>
    </submittedName>
</protein>
<evidence type="ECO:0000313" key="2">
    <source>
        <dbReference type="Proteomes" id="UP000694392"/>
    </source>
</evidence>
<accession>A0A8D0GUV0</accession>